<dbReference type="AlphaFoldDB" id="A0A4P6EMX2"/>
<dbReference type="RefSeq" id="WP_129386227.1">
    <property type="nucleotide sequence ID" value="NZ_CP035494.1"/>
</dbReference>
<dbReference type="InterPro" id="IPR022536">
    <property type="entry name" value="EspC"/>
</dbReference>
<proteinExistence type="predicted"/>
<evidence type="ECO:0000313" key="2">
    <source>
        <dbReference type="Proteomes" id="UP000293995"/>
    </source>
</evidence>
<organism evidence="1 2">
    <name type="scientific">Microbacterium protaetiae</name>
    <dbReference type="NCBI Taxonomy" id="2509458"/>
    <lineage>
        <taxon>Bacteria</taxon>
        <taxon>Bacillati</taxon>
        <taxon>Actinomycetota</taxon>
        <taxon>Actinomycetes</taxon>
        <taxon>Micrococcales</taxon>
        <taxon>Microbacteriaceae</taxon>
        <taxon>Microbacterium</taxon>
    </lineage>
</organism>
<accession>A0A4P6EMX2</accession>
<reference evidence="1 2" key="1">
    <citation type="submission" date="2019-01" db="EMBL/GenBank/DDBJ databases">
        <title>Genome sequencing of strain DFW100M-13.</title>
        <authorList>
            <person name="Heo J."/>
            <person name="Kim S.-J."/>
            <person name="Kim J.-S."/>
            <person name="Hong S.-B."/>
            <person name="Kwon S.-W."/>
        </authorList>
    </citation>
    <scope>NUCLEOTIDE SEQUENCE [LARGE SCALE GENOMIC DNA]</scope>
    <source>
        <strain evidence="1 2">DFW100M-13</strain>
    </source>
</reference>
<dbReference type="EMBL" id="CP035494">
    <property type="protein sequence ID" value="QAY59228.1"/>
    <property type="molecule type" value="Genomic_DNA"/>
</dbReference>
<keyword evidence="2" id="KW-1185">Reference proteome</keyword>
<dbReference type="KEGG" id="mprt:ET475_03950"/>
<sequence>MTELDVRIAELEAHANKIAQLGDRIDEVSKAALTSITLDGAAFGLACSFIVPVIGTMQATALAGMVAMGRAVRSESTAVLSAANAYRAADDALSSQINAADAVEV</sequence>
<dbReference type="Pfam" id="PF10824">
    <property type="entry name" value="T7SS_ESX_EspC"/>
    <property type="match status" value="1"/>
</dbReference>
<dbReference type="GO" id="GO:0009306">
    <property type="term" value="P:protein secretion"/>
    <property type="evidence" value="ECO:0007669"/>
    <property type="project" value="InterPro"/>
</dbReference>
<name>A0A4P6EMX2_9MICO</name>
<evidence type="ECO:0000313" key="1">
    <source>
        <dbReference type="EMBL" id="QAY59228.1"/>
    </source>
</evidence>
<gene>
    <name evidence="1" type="ORF">ET475_03950</name>
</gene>
<protein>
    <recommendedName>
        <fullName evidence="3">ESX-1 secretion-associated protein</fullName>
    </recommendedName>
</protein>
<dbReference type="Proteomes" id="UP000293995">
    <property type="component" value="Chromosome"/>
</dbReference>
<dbReference type="OrthoDB" id="3385501at2"/>
<evidence type="ECO:0008006" key="3">
    <source>
        <dbReference type="Google" id="ProtNLM"/>
    </source>
</evidence>